<evidence type="ECO:0000313" key="3">
    <source>
        <dbReference type="EMBL" id="MCC6072835.1"/>
    </source>
</evidence>
<accession>A0ABS8J064</accession>
<evidence type="ECO:0000256" key="1">
    <source>
        <dbReference type="SAM" id="SignalP"/>
    </source>
</evidence>
<dbReference type="Pfam" id="PF00561">
    <property type="entry name" value="Abhydrolase_1"/>
    <property type="match status" value="1"/>
</dbReference>
<protein>
    <submittedName>
        <fullName evidence="3">Alpha/beta hydrolase</fullName>
    </submittedName>
</protein>
<comment type="caution">
    <text evidence="3">The sequence shown here is derived from an EMBL/GenBank/DDBJ whole genome shotgun (WGS) entry which is preliminary data.</text>
</comment>
<dbReference type="GO" id="GO:0016787">
    <property type="term" value="F:hydrolase activity"/>
    <property type="evidence" value="ECO:0007669"/>
    <property type="project" value="UniProtKB-KW"/>
</dbReference>
<organism evidence="3 4">
    <name type="scientific">Massilia agrisoli</name>
    <dbReference type="NCBI Taxonomy" id="2892444"/>
    <lineage>
        <taxon>Bacteria</taxon>
        <taxon>Pseudomonadati</taxon>
        <taxon>Pseudomonadota</taxon>
        <taxon>Betaproteobacteria</taxon>
        <taxon>Burkholderiales</taxon>
        <taxon>Oxalobacteraceae</taxon>
        <taxon>Telluria group</taxon>
        <taxon>Massilia</taxon>
    </lineage>
</organism>
<dbReference type="RefSeq" id="WP_229433806.1">
    <property type="nucleotide sequence ID" value="NZ_JAJHPV010000020.1"/>
</dbReference>
<reference evidence="3 4" key="1">
    <citation type="submission" date="2021-11" db="EMBL/GenBank/DDBJ databases">
        <authorList>
            <person name="Huq M.A."/>
        </authorList>
    </citation>
    <scope>NUCLEOTIDE SEQUENCE [LARGE SCALE GENOMIC DNA]</scope>
    <source>
        <strain evidence="3 4">MAHUQ-52</strain>
    </source>
</reference>
<evidence type="ECO:0000259" key="2">
    <source>
        <dbReference type="Pfam" id="PF00561"/>
    </source>
</evidence>
<dbReference type="PANTHER" id="PTHR43798">
    <property type="entry name" value="MONOACYLGLYCEROL LIPASE"/>
    <property type="match status" value="1"/>
</dbReference>
<feature type="chain" id="PRO_5046545215" evidence="1">
    <location>
        <begin position="37"/>
        <end position="291"/>
    </location>
</feature>
<gene>
    <name evidence="3" type="ORF">LMJ30_18025</name>
</gene>
<sequence length="291" mass="31626">MSDPVCNDLTRQRTPRLVLPLLLATAGLLASATAWAAADQARIDLIEGRKVESVTIRHPASKVVVVFESGLRGTLDKWDKVLDAVSPDATVFAYNRPGYANSEASDAPRDGETIVRQLRQVLKHKGLAPPYVLVGHSLGGLYVQLFARRYPDEVAGIVLVDGLLPRMVKKPEEFPFTTRLAKRVLLSNAVGREVDGIYDTGEKILALPGIDDKPMIRLINVPKSATAIPVDFGAFHRDADTVAFVRGLYPNAKKVIVDSDHQMQTAHPEAVSKAIRELIARQAGQAASAAR</sequence>
<dbReference type="EMBL" id="JAJHPV010000020">
    <property type="protein sequence ID" value="MCC6072835.1"/>
    <property type="molecule type" value="Genomic_DNA"/>
</dbReference>
<evidence type="ECO:0000313" key="4">
    <source>
        <dbReference type="Proteomes" id="UP001198701"/>
    </source>
</evidence>
<dbReference type="SUPFAM" id="SSF53474">
    <property type="entry name" value="alpha/beta-Hydrolases"/>
    <property type="match status" value="1"/>
</dbReference>
<dbReference type="Gene3D" id="3.40.50.1820">
    <property type="entry name" value="alpha/beta hydrolase"/>
    <property type="match status" value="1"/>
</dbReference>
<keyword evidence="1" id="KW-0732">Signal</keyword>
<proteinExistence type="predicted"/>
<dbReference type="InterPro" id="IPR050266">
    <property type="entry name" value="AB_hydrolase_sf"/>
</dbReference>
<name>A0ABS8J064_9BURK</name>
<feature type="signal peptide" evidence="1">
    <location>
        <begin position="1"/>
        <end position="36"/>
    </location>
</feature>
<dbReference type="Proteomes" id="UP001198701">
    <property type="component" value="Unassembled WGS sequence"/>
</dbReference>
<dbReference type="PANTHER" id="PTHR43798:SF33">
    <property type="entry name" value="HYDROLASE, PUTATIVE (AFU_ORTHOLOGUE AFUA_2G14860)-RELATED"/>
    <property type="match status" value="1"/>
</dbReference>
<keyword evidence="3" id="KW-0378">Hydrolase</keyword>
<feature type="domain" description="AB hydrolase-1" evidence="2">
    <location>
        <begin position="64"/>
        <end position="171"/>
    </location>
</feature>
<keyword evidence="4" id="KW-1185">Reference proteome</keyword>
<dbReference type="InterPro" id="IPR029058">
    <property type="entry name" value="AB_hydrolase_fold"/>
</dbReference>
<dbReference type="InterPro" id="IPR000073">
    <property type="entry name" value="AB_hydrolase_1"/>
</dbReference>